<dbReference type="InterPro" id="IPR000943">
    <property type="entry name" value="RNA_pol_sigma70"/>
</dbReference>
<evidence type="ECO:0000259" key="8">
    <source>
        <dbReference type="Pfam" id="PF04545"/>
    </source>
</evidence>
<dbReference type="HOGENOM" id="CLU_014793_3_5_10"/>
<feature type="domain" description="RNA polymerase sigma-70 region 4" evidence="8">
    <location>
        <begin position="226"/>
        <end position="277"/>
    </location>
</feature>
<evidence type="ECO:0000256" key="1">
    <source>
        <dbReference type="ARBA" id="ARBA00023015"/>
    </source>
</evidence>
<evidence type="ECO:0000259" key="7">
    <source>
        <dbReference type="Pfam" id="PF04542"/>
    </source>
</evidence>
<dbReference type="InterPro" id="IPR013325">
    <property type="entry name" value="RNA_pol_sigma_r2"/>
</dbReference>
<keyword evidence="10" id="KW-1185">Reference proteome</keyword>
<dbReference type="Pfam" id="PF04539">
    <property type="entry name" value="Sigma70_r3"/>
    <property type="match status" value="1"/>
</dbReference>
<dbReference type="InterPro" id="IPR007630">
    <property type="entry name" value="RNA_pol_sigma70_r4"/>
</dbReference>
<feature type="domain" description="RNA polymerase sigma-70 region 3" evidence="6">
    <location>
        <begin position="137"/>
        <end position="193"/>
    </location>
</feature>
<dbReference type="OrthoDB" id="9809557at2"/>
<accession>H6LA96</accession>
<evidence type="ECO:0000313" key="10">
    <source>
        <dbReference type="Proteomes" id="UP000007519"/>
    </source>
</evidence>
<dbReference type="SUPFAM" id="SSF88946">
    <property type="entry name" value="Sigma2 domain of RNA polymerase sigma factors"/>
    <property type="match status" value="1"/>
</dbReference>
<keyword evidence="4" id="KW-0804">Transcription</keyword>
<dbReference type="InterPro" id="IPR007624">
    <property type="entry name" value="RNA_pol_sigma70_r3"/>
</dbReference>
<dbReference type="PIRSF" id="PIRSF000770">
    <property type="entry name" value="RNA_pol_sigma-SigE/K"/>
    <property type="match status" value="1"/>
</dbReference>
<dbReference type="InterPro" id="IPR013324">
    <property type="entry name" value="RNA_pol_sigma_r3/r4-like"/>
</dbReference>
<dbReference type="Proteomes" id="UP000007519">
    <property type="component" value="Chromosome"/>
</dbReference>
<evidence type="ECO:0000313" key="9">
    <source>
        <dbReference type="EMBL" id="AFC24381.1"/>
    </source>
</evidence>
<evidence type="ECO:0000256" key="2">
    <source>
        <dbReference type="ARBA" id="ARBA00023082"/>
    </source>
</evidence>
<name>H6LA96_SAPGL</name>
<dbReference type="Pfam" id="PF00140">
    <property type="entry name" value="Sigma70_r1_2"/>
    <property type="match status" value="1"/>
</dbReference>
<dbReference type="InterPro" id="IPR007627">
    <property type="entry name" value="RNA_pol_sigma70_r2"/>
</dbReference>
<dbReference type="STRING" id="984262.SGRA_1646"/>
<dbReference type="InterPro" id="IPR036388">
    <property type="entry name" value="WH-like_DNA-bd_sf"/>
</dbReference>
<dbReference type="KEGG" id="sgn:SGRA_1646"/>
<dbReference type="EMBL" id="CP002831">
    <property type="protein sequence ID" value="AFC24381.1"/>
    <property type="molecule type" value="Genomic_DNA"/>
</dbReference>
<keyword evidence="3" id="KW-0238">DNA-binding</keyword>
<dbReference type="SUPFAM" id="SSF88659">
    <property type="entry name" value="Sigma3 and sigma4 domains of RNA polymerase sigma factors"/>
    <property type="match status" value="2"/>
</dbReference>
<keyword evidence="1" id="KW-0805">Transcription regulation</keyword>
<feature type="domain" description="RNA polymerase sigma-70 region 2" evidence="7">
    <location>
        <begin position="56"/>
        <end position="123"/>
    </location>
</feature>
<keyword evidence="2" id="KW-0731">Sigma factor</keyword>
<dbReference type="PANTHER" id="PTHR30603:SF47">
    <property type="entry name" value="RNA POLYMERASE SIGMA FACTOR SIGD, CHLOROPLASTIC"/>
    <property type="match status" value="1"/>
</dbReference>
<protein>
    <submittedName>
        <fullName evidence="9">RNA polymerase sigma factor RpoD</fullName>
    </submittedName>
</protein>
<dbReference type="CDD" id="cd06171">
    <property type="entry name" value="Sigma70_r4"/>
    <property type="match status" value="1"/>
</dbReference>
<dbReference type="GO" id="GO:0003677">
    <property type="term" value="F:DNA binding"/>
    <property type="evidence" value="ECO:0007669"/>
    <property type="project" value="UniProtKB-KW"/>
</dbReference>
<organism evidence="9 10">
    <name type="scientific">Saprospira grandis (strain Lewin)</name>
    <dbReference type="NCBI Taxonomy" id="984262"/>
    <lineage>
        <taxon>Bacteria</taxon>
        <taxon>Pseudomonadati</taxon>
        <taxon>Bacteroidota</taxon>
        <taxon>Saprospiria</taxon>
        <taxon>Saprospirales</taxon>
        <taxon>Saprospiraceae</taxon>
        <taxon>Saprospira</taxon>
    </lineage>
</organism>
<dbReference type="InterPro" id="IPR009042">
    <property type="entry name" value="RNA_pol_sigma70_r1_2"/>
</dbReference>
<dbReference type="Pfam" id="PF04542">
    <property type="entry name" value="Sigma70_r2"/>
    <property type="match status" value="1"/>
</dbReference>
<dbReference type="PANTHER" id="PTHR30603">
    <property type="entry name" value="RNA POLYMERASE SIGMA FACTOR RPO"/>
    <property type="match status" value="1"/>
</dbReference>
<dbReference type="Gene3D" id="1.10.601.10">
    <property type="entry name" value="RNA Polymerase Primary Sigma Factor"/>
    <property type="match status" value="1"/>
</dbReference>
<dbReference type="InterPro" id="IPR014284">
    <property type="entry name" value="RNA_pol_sigma-70_dom"/>
</dbReference>
<dbReference type="PRINTS" id="PR00046">
    <property type="entry name" value="SIGMA70FCT"/>
</dbReference>
<dbReference type="AlphaFoldDB" id="H6LA96"/>
<evidence type="ECO:0000256" key="4">
    <source>
        <dbReference type="ARBA" id="ARBA00023163"/>
    </source>
</evidence>
<gene>
    <name evidence="9" type="primary">rpoS</name>
    <name evidence="9" type="ordered locus">SGRA_1646</name>
</gene>
<dbReference type="InterPro" id="IPR050239">
    <property type="entry name" value="Sigma-70_RNA_pol_init_factors"/>
</dbReference>
<sequence length="290" mass="33042">MRQLKITQKITQRESSALENYLKDVSKISMVSAEEEVVLAKKVRAGDQQALHRLTTANLRFVISVAKQYQHQGMALSDLINEGNLGLIKAAHRFDESKGFKFISYAVWWIRQSILQSLMEHGRMVRLPSNKLGGHGRLLRARQQFMQAHEREPSVAELAEMLDLREKDIVALERMIQKHISVDAPLGAGERDSDVSMLDTLACSVTEEGDQALMEESSRLELKGQLDRLSDLERQIIVSYYGLYNHCPMTLEAIGEDCGLTRERVRQIKQRALRRLRRYIKADLVLPSAS</sequence>
<dbReference type="NCBIfam" id="TIGR02937">
    <property type="entry name" value="sigma70-ECF"/>
    <property type="match status" value="1"/>
</dbReference>
<evidence type="ECO:0000259" key="5">
    <source>
        <dbReference type="Pfam" id="PF00140"/>
    </source>
</evidence>
<dbReference type="Pfam" id="PF04545">
    <property type="entry name" value="Sigma70_r4"/>
    <property type="match status" value="1"/>
</dbReference>
<reference evidence="9 10" key="1">
    <citation type="journal article" date="2012" name="Stand. Genomic Sci.">
        <title>Complete genome sequencing and analysis of Saprospira grandis str. Lewin, a predatory marine bacterium.</title>
        <authorList>
            <person name="Saw J.H."/>
            <person name="Yuryev A."/>
            <person name="Kanbe M."/>
            <person name="Hou S."/>
            <person name="Young A.G."/>
            <person name="Aizawa S."/>
            <person name="Alam M."/>
        </authorList>
    </citation>
    <scope>NUCLEOTIDE SEQUENCE [LARGE SCALE GENOMIC DNA]</scope>
    <source>
        <strain evidence="9 10">Lewin</strain>
    </source>
</reference>
<proteinExistence type="predicted"/>
<evidence type="ECO:0000259" key="6">
    <source>
        <dbReference type="Pfam" id="PF04539"/>
    </source>
</evidence>
<dbReference type="eggNOG" id="COG0568">
    <property type="taxonomic scope" value="Bacteria"/>
</dbReference>
<dbReference type="GO" id="GO:0016987">
    <property type="term" value="F:sigma factor activity"/>
    <property type="evidence" value="ECO:0007669"/>
    <property type="project" value="UniProtKB-KW"/>
</dbReference>
<dbReference type="GO" id="GO:0006352">
    <property type="term" value="P:DNA-templated transcription initiation"/>
    <property type="evidence" value="ECO:0007669"/>
    <property type="project" value="InterPro"/>
</dbReference>
<feature type="domain" description="RNA polymerase sigma-70 region 1.2" evidence="5">
    <location>
        <begin position="18"/>
        <end position="48"/>
    </location>
</feature>
<evidence type="ECO:0000256" key="3">
    <source>
        <dbReference type="ARBA" id="ARBA00023125"/>
    </source>
</evidence>
<dbReference type="RefSeq" id="WP_015692016.1">
    <property type="nucleotide sequence ID" value="NC_016940.1"/>
</dbReference>
<dbReference type="Gene3D" id="1.10.10.10">
    <property type="entry name" value="Winged helix-like DNA-binding domain superfamily/Winged helix DNA-binding domain"/>
    <property type="match status" value="2"/>
</dbReference>